<dbReference type="PANTHER" id="PTHR46211:SF7">
    <property type="entry name" value="GLYCEROPHOSPHODIESTER PHOSPHODIESTERASE"/>
    <property type="match status" value="1"/>
</dbReference>
<dbReference type="KEGG" id="mcak:MCCS_18000"/>
<evidence type="ECO:0000259" key="1">
    <source>
        <dbReference type="PROSITE" id="PS51704"/>
    </source>
</evidence>
<accession>A0A1W7ACZ5</accession>
<dbReference type="GO" id="GO:0008889">
    <property type="term" value="F:glycerophosphodiester phosphodiesterase activity"/>
    <property type="evidence" value="ECO:0007669"/>
    <property type="project" value="UniProtKB-EC"/>
</dbReference>
<dbReference type="AlphaFoldDB" id="A0A1W7ACZ5"/>
<dbReference type="RefSeq" id="WP_086042985.1">
    <property type="nucleotide sequence ID" value="NZ_CBCRZA010000004.1"/>
</dbReference>
<dbReference type="Gene3D" id="3.20.20.190">
    <property type="entry name" value="Phosphatidylinositol (PI) phosphodiesterase"/>
    <property type="match status" value="1"/>
</dbReference>
<dbReference type="OrthoDB" id="384721at2"/>
<evidence type="ECO:0000313" key="2">
    <source>
        <dbReference type="EMBL" id="ARQ07431.1"/>
    </source>
</evidence>
<dbReference type="EC" id="3.1.4.46" evidence="2"/>
<keyword evidence="2" id="KW-0378">Hydrolase</keyword>
<dbReference type="EMBL" id="CP021059">
    <property type="protein sequence ID" value="ARQ07431.1"/>
    <property type="molecule type" value="Genomic_DNA"/>
</dbReference>
<organism evidence="2 3">
    <name type="scientific">Macrococcoides canis</name>
    <dbReference type="NCBI Taxonomy" id="1855823"/>
    <lineage>
        <taxon>Bacteria</taxon>
        <taxon>Bacillati</taxon>
        <taxon>Bacillota</taxon>
        <taxon>Bacilli</taxon>
        <taxon>Bacillales</taxon>
        <taxon>Staphylococcaceae</taxon>
        <taxon>Macrococcoides</taxon>
    </lineage>
</organism>
<dbReference type="STRING" id="1855823.MCCS_18000"/>
<dbReference type="SUPFAM" id="SSF51695">
    <property type="entry name" value="PLC-like phosphodiesterases"/>
    <property type="match status" value="1"/>
</dbReference>
<name>A0A1W7ACZ5_9STAP</name>
<reference evidence="2 3" key="1">
    <citation type="journal article" date="2017" name="Int. J. Syst. Evol. Microbiol.">
        <title>Macrococcus canis sp. nov., a skin bacterium associated with infections in dogs.</title>
        <authorList>
            <person name="Gobeli Brawand S."/>
            <person name="Cotting K."/>
            <person name="Gomez-Sanz E."/>
            <person name="Collaud A."/>
            <person name="Thomann A."/>
            <person name="Brodard I."/>
            <person name="Rodriguez-Campos S."/>
            <person name="Strauss C."/>
            <person name="Perreten V."/>
        </authorList>
    </citation>
    <scope>NUCLEOTIDE SEQUENCE [LARGE SCALE GENOMIC DNA]</scope>
    <source>
        <strain evidence="2 3">KM45013</strain>
    </source>
</reference>
<dbReference type="InterPro" id="IPR017946">
    <property type="entry name" value="PLC-like_Pdiesterase_TIM-brl"/>
</dbReference>
<gene>
    <name evidence="2" type="primary">glpQ1_2</name>
    <name evidence="2" type="ORF">MCCS_18000</name>
</gene>
<proteinExistence type="predicted"/>
<dbReference type="Proteomes" id="UP000194154">
    <property type="component" value="Chromosome"/>
</dbReference>
<protein>
    <submittedName>
        <fullName evidence="2">Putative glycerophosphoryl diester phosphodiesterase 1</fullName>
        <ecNumber evidence="2">3.1.4.46</ecNumber>
    </submittedName>
</protein>
<dbReference type="GeneID" id="35295897"/>
<keyword evidence="3" id="KW-1185">Reference proteome</keyword>
<dbReference type="InterPro" id="IPR030395">
    <property type="entry name" value="GP_PDE_dom"/>
</dbReference>
<dbReference type="PROSITE" id="PS51704">
    <property type="entry name" value="GP_PDE"/>
    <property type="match status" value="1"/>
</dbReference>
<dbReference type="PANTHER" id="PTHR46211">
    <property type="entry name" value="GLYCEROPHOSPHORYL DIESTER PHOSPHODIESTERASE"/>
    <property type="match status" value="1"/>
</dbReference>
<dbReference type="GO" id="GO:0006629">
    <property type="term" value="P:lipid metabolic process"/>
    <property type="evidence" value="ECO:0007669"/>
    <property type="project" value="InterPro"/>
</dbReference>
<dbReference type="CDD" id="cd08601">
    <property type="entry name" value="GDPD_SaGlpQ_like"/>
    <property type="match status" value="1"/>
</dbReference>
<sequence>MLDKNVVIAHRGASGYAPEHTFASYDKSHYDMHADYIELDVHLTLDGEIIVMHDETIERTALTPGIIKEMTLQQIKQLTIGKWFNEKFPELKADYYAEQSVPTLKDILERYKDANYYIETKSPDIYPGMESILIDTLDAYGLLSDTRLKNRQTVIQSFSLESLIKVNQLVPDMPLLLLAKKGVLREMSDEDLKQIHAFVYAVGPSIADLDETLISRMHDLGYLVFPYTLNKETDMERLINAGIDGAFTNFPDLLRKQFRLDNGEIFE</sequence>
<dbReference type="Pfam" id="PF03009">
    <property type="entry name" value="GDPD"/>
    <property type="match status" value="1"/>
</dbReference>
<feature type="domain" description="GP-PDE" evidence="1">
    <location>
        <begin position="5"/>
        <end position="258"/>
    </location>
</feature>
<evidence type="ECO:0000313" key="3">
    <source>
        <dbReference type="Proteomes" id="UP000194154"/>
    </source>
</evidence>